<evidence type="ECO:0000256" key="4">
    <source>
        <dbReference type="ARBA" id="ARBA00023136"/>
    </source>
</evidence>
<feature type="transmembrane region" description="Helical" evidence="5">
    <location>
        <begin position="123"/>
        <end position="143"/>
    </location>
</feature>
<evidence type="ECO:0000256" key="3">
    <source>
        <dbReference type="ARBA" id="ARBA00022989"/>
    </source>
</evidence>
<comment type="caution">
    <text evidence="6">The sequence shown here is derived from an EMBL/GenBank/DDBJ whole genome shotgun (WGS) entry which is preliminary data.</text>
</comment>
<keyword evidence="2 5" id="KW-0812">Transmembrane</keyword>
<dbReference type="Proteomes" id="UP001183585">
    <property type="component" value="Unassembled WGS sequence"/>
</dbReference>
<evidence type="ECO:0000313" key="6">
    <source>
        <dbReference type="EMBL" id="MDR7384260.1"/>
    </source>
</evidence>
<reference evidence="6 7" key="1">
    <citation type="submission" date="2023-07" db="EMBL/GenBank/DDBJ databases">
        <title>Sequencing the genomes of 1000 actinobacteria strains.</title>
        <authorList>
            <person name="Klenk H.-P."/>
        </authorList>
    </citation>
    <scope>NUCLEOTIDE SEQUENCE [LARGE SCALE GENOMIC DNA]</scope>
    <source>
        <strain evidence="6 7">DSM 45554</strain>
    </source>
</reference>
<feature type="transmembrane region" description="Helical" evidence="5">
    <location>
        <begin position="84"/>
        <end position="102"/>
    </location>
</feature>
<feature type="transmembrane region" description="Helical" evidence="5">
    <location>
        <begin position="39"/>
        <end position="64"/>
    </location>
</feature>
<keyword evidence="4 5" id="KW-0472">Membrane</keyword>
<keyword evidence="7" id="KW-1185">Reference proteome</keyword>
<dbReference type="Pfam" id="PF04191">
    <property type="entry name" value="PEMT"/>
    <property type="match status" value="1"/>
</dbReference>
<evidence type="ECO:0000256" key="2">
    <source>
        <dbReference type="ARBA" id="ARBA00022692"/>
    </source>
</evidence>
<dbReference type="Gene3D" id="1.20.120.1630">
    <property type="match status" value="1"/>
</dbReference>
<evidence type="ECO:0000313" key="7">
    <source>
        <dbReference type="Proteomes" id="UP001183585"/>
    </source>
</evidence>
<dbReference type="RefSeq" id="WP_274995902.1">
    <property type="nucleotide sequence ID" value="NZ_JAJQQP010000011.1"/>
</dbReference>
<feature type="transmembrane region" description="Helical" evidence="5">
    <location>
        <begin position="12"/>
        <end position="32"/>
    </location>
</feature>
<name>A0ABU2CSE5_9MICO</name>
<dbReference type="InterPro" id="IPR007318">
    <property type="entry name" value="Phopholipid_MeTrfase"/>
</dbReference>
<keyword evidence="3 5" id="KW-1133">Transmembrane helix</keyword>
<feature type="transmembrane region" description="Helical" evidence="5">
    <location>
        <begin position="186"/>
        <end position="207"/>
    </location>
</feature>
<proteinExistence type="predicted"/>
<evidence type="ECO:0000256" key="1">
    <source>
        <dbReference type="ARBA" id="ARBA00004127"/>
    </source>
</evidence>
<protein>
    <submittedName>
        <fullName evidence="6">Protein-S-isoprenylcysteine O-methyltransferase Ste14</fullName>
    </submittedName>
</protein>
<comment type="subcellular location">
    <subcellularLocation>
        <location evidence="1">Endomembrane system</location>
        <topology evidence="1">Multi-pass membrane protein</topology>
    </subcellularLocation>
</comment>
<feature type="transmembrane region" description="Helical" evidence="5">
    <location>
        <begin position="155"/>
        <end position="174"/>
    </location>
</feature>
<evidence type="ECO:0000256" key="5">
    <source>
        <dbReference type="SAM" id="Phobius"/>
    </source>
</evidence>
<dbReference type="EMBL" id="JAVDYE010000001">
    <property type="protein sequence ID" value="MDR7384260.1"/>
    <property type="molecule type" value="Genomic_DNA"/>
</dbReference>
<sequence>MIGLLEPATAAVIVRGAAVAVPLLAVVALCAWRTPSPRAVGAAVTATAWAALLLLPLNIVAPSFGWWTFHATGAVWLGVPVDLWLGWSLLWGAVPALALSPLRGERDPSTVRTARPARSGPGTGRGPLLLLAAALVWLDLAVMPLGQPVVVLGDAWLVGEAVGVVTALAPALFLARWTLHRRHLVVRAWAQAVWAGGLLLALPVVALSPEPHWPPVVTSTGVQLALLACLPGLAAMRELAAAGRGTPLPYDPPSRLVTSGPYAYLRNPMQTTIAAAYTGLALTLGEPALLLGTLVAVGYSAGLGEWHEGEQLRHAFGEPYRDYRASVRSWLPRWRPAPVMPAATLWVAADCAQCTGVARWFVRHNPVHLRVRPAAEHPEVVYRVTYEVSGVLGEASGPTLVVRAQGVAAIARALGHVHLGWALAGWALDLPVVRHFAQLGADAFGAGPRPSRTGACASAVAANGMT</sequence>
<organism evidence="6 7">
    <name type="scientific">Promicromonospora iranensis</name>
    <dbReference type="NCBI Taxonomy" id="1105144"/>
    <lineage>
        <taxon>Bacteria</taxon>
        <taxon>Bacillati</taxon>
        <taxon>Actinomycetota</taxon>
        <taxon>Actinomycetes</taxon>
        <taxon>Micrococcales</taxon>
        <taxon>Promicromonosporaceae</taxon>
        <taxon>Promicromonospora</taxon>
    </lineage>
</organism>
<accession>A0ABU2CSE5</accession>
<gene>
    <name evidence="6" type="ORF">J2S48_003775</name>
</gene>
<feature type="transmembrane region" description="Helical" evidence="5">
    <location>
        <begin position="213"/>
        <end position="234"/>
    </location>
</feature>